<sequence length="95" mass="10824">MKNLLSSPSCFSLFLLSFLQISLSLSLSPSLWWYWTLNVCEGEREKNHVLVFLYFFLLQVDVCKSVLFSRTKPLGLSRLGLGWAYRAGGEKSSLV</sequence>
<protein>
    <recommendedName>
        <fullName evidence="5">Secreted protein</fullName>
    </recommendedName>
</protein>
<feature type="transmembrane region" description="Helical" evidence="1">
    <location>
        <begin position="48"/>
        <end position="68"/>
    </location>
</feature>
<dbReference type="RefSeq" id="XP_033527902.1">
    <property type="nucleotide sequence ID" value="XM_033662247.1"/>
</dbReference>
<evidence type="ECO:0000256" key="1">
    <source>
        <dbReference type="SAM" id="Phobius"/>
    </source>
</evidence>
<keyword evidence="4" id="KW-1185">Reference proteome</keyword>
<evidence type="ECO:0000313" key="4">
    <source>
        <dbReference type="Proteomes" id="UP000799771"/>
    </source>
</evidence>
<keyword evidence="2" id="KW-0732">Signal</keyword>
<gene>
    <name evidence="3" type="ORF">P153DRAFT_158104</name>
</gene>
<keyword evidence="1" id="KW-0472">Membrane</keyword>
<evidence type="ECO:0000313" key="3">
    <source>
        <dbReference type="EMBL" id="KAF2133515.1"/>
    </source>
</evidence>
<dbReference type="EMBL" id="ML977499">
    <property type="protein sequence ID" value="KAF2133515.1"/>
    <property type="molecule type" value="Genomic_DNA"/>
</dbReference>
<dbReference type="Proteomes" id="UP000799771">
    <property type="component" value="Unassembled WGS sequence"/>
</dbReference>
<accession>A0A6A6AR99</accession>
<evidence type="ECO:0000256" key="2">
    <source>
        <dbReference type="SAM" id="SignalP"/>
    </source>
</evidence>
<reference evidence="3" key="1">
    <citation type="journal article" date="2020" name="Stud. Mycol.">
        <title>101 Dothideomycetes genomes: a test case for predicting lifestyles and emergence of pathogens.</title>
        <authorList>
            <person name="Haridas S."/>
            <person name="Albert R."/>
            <person name="Binder M."/>
            <person name="Bloem J."/>
            <person name="Labutti K."/>
            <person name="Salamov A."/>
            <person name="Andreopoulos B."/>
            <person name="Baker S."/>
            <person name="Barry K."/>
            <person name="Bills G."/>
            <person name="Bluhm B."/>
            <person name="Cannon C."/>
            <person name="Castanera R."/>
            <person name="Culley D."/>
            <person name="Daum C."/>
            <person name="Ezra D."/>
            <person name="Gonzalez J."/>
            <person name="Henrissat B."/>
            <person name="Kuo A."/>
            <person name="Liang C."/>
            <person name="Lipzen A."/>
            <person name="Lutzoni F."/>
            <person name="Magnuson J."/>
            <person name="Mondo S."/>
            <person name="Nolan M."/>
            <person name="Ohm R."/>
            <person name="Pangilinan J."/>
            <person name="Park H.-J."/>
            <person name="Ramirez L."/>
            <person name="Alfaro M."/>
            <person name="Sun H."/>
            <person name="Tritt A."/>
            <person name="Yoshinaga Y."/>
            <person name="Zwiers L.-H."/>
            <person name="Turgeon B."/>
            <person name="Goodwin S."/>
            <person name="Spatafora J."/>
            <person name="Crous P."/>
            <person name="Grigoriev I."/>
        </authorList>
    </citation>
    <scope>NUCLEOTIDE SEQUENCE</scope>
    <source>
        <strain evidence="3">CBS 119687</strain>
    </source>
</reference>
<evidence type="ECO:0008006" key="5">
    <source>
        <dbReference type="Google" id="ProtNLM"/>
    </source>
</evidence>
<keyword evidence="1" id="KW-0812">Transmembrane</keyword>
<name>A0A6A6AR99_9PLEO</name>
<dbReference type="AlphaFoldDB" id="A0A6A6AR99"/>
<proteinExistence type="predicted"/>
<feature type="signal peptide" evidence="2">
    <location>
        <begin position="1"/>
        <end position="24"/>
    </location>
</feature>
<feature type="chain" id="PRO_5025482535" description="Secreted protein" evidence="2">
    <location>
        <begin position="25"/>
        <end position="95"/>
    </location>
</feature>
<keyword evidence="1" id="KW-1133">Transmembrane helix</keyword>
<organism evidence="3 4">
    <name type="scientific">Dothidotthia symphoricarpi CBS 119687</name>
    <dbReference type="NCBI Taxonomy" id="1392245"/>
    <lineage>
        <taxon>Eukaryota</taxon>
        <taxon>Fungi</taxon>
        <taxon>Dikarya</taxon>
        <taxon>Ascomycota</taxon>
        <taxon>Pezizomycotina</taxon>
        <taxon>Dothideomycetes</taxon>
        <taxon>Pleosporomycetidae</taxon>
        <taxon>Pleosporales</taxon>
        <taxon>Dothidotthiaceae</taxon>
        <taxon>Dothidotthia</taxon>
    </lineage>
</organism>
<dbReference type="GeneID" id="54402679"/>